<evidence type="ECO:0000313" key="3">
    <source>
        <dbReference type="Proteomes" id="UP001237448"/>
    </source>
</evidence>
<name>A0ABU0FHQ3_9HYPH</name>
<sequence>MSEACRGGGTATLGAADWLGLAAAPTFAIMALLAGVPGGSAPDMLCSAGEGGSPLGGMAAMYLLMSAFHAAPWLRLAARRGGGSRGRY</sequence>
<gene>
    <name evidence="2" type="ORF">J3R73_003451</name>
</gene>
<feature type="transmembrane region" description="Helical" evidence="1">
    <location>
        <begin position="12"/>
        <end position="35"/>
    </location>
</feature>
<evidence type="ECO:0000256" key="1">
    <source>
        <dbReference type="SAM" id="Phobius"/>
    </source>
</evidence>
<organism evidence="2 3">
    <name type="scientific">Labrys monachus</name>
    <dbReference type="NCBI Taxonomy" id="217067"/>
    <lineage>
        <taxon>Bacteria</taxon>
        <taxon>Pseudomonadati</taxon>
        <taxon>Pseudomonadota</taxon>
        <taxon>Alphaproteobacteria</taxon>
        <taxon>Hyphomicrobiales</taxon>
        <taxon>Xanthobacteraceae</taxon>
        <taxon>Labrys</taxon>
    </lineage>
</organism>
<dbReference type="EMBL" id="JAUSVK010000001">
    <property type="protein sequence ID" value="MDQ0393659.1"/>
    <property type="molecule type" value="Genomic_DNA"/>
</dbReference>
<protein>
    <submittedName>
        <fullName evidence="2">Uncharacterized protein</fullName>
    </submittedName>
</protein>
<dbReference type="RefSeq" id="WP_307429307.1">
    <property type="nucleotide sequence ID" value="NZ_JAUSVK010000001.1"/>
</dbReference>
<keyword evidence="1" id="KW-1133">Transmembrane helix</keyword>
<keyword evidence="3" id="KW-1185">Reference proteome</keyword>
<comment type="caution">
    <text evidence="2">The sequence shown here is derived from an EMBL/GenBank/DDBJ whole genome shotgun (WGS) entry which is preliminary data.</text>
</comment>
<keyword evidence="1" id="KW-0812">Transmembrane</keyword>
<reference evidence="2 3" key="1">
    <citation type="submission" date="2023-07" db="EMBL/GenBank/DDBJ databases">
        <title>Genomic Encyclopedia of Type Strains, Phase IV (KMG-IV): sequencing the most valuable type-strain genomes for metagenomic binning, comparative biology and taxonomic classification.</title>
        <authorList>
            <person name="Goeker M."/>
        </authorList>
    </citation>
    <scope>NUCLEOTIDE SEQUENCE [LARGE SCALE GENOMIC DNA]</scope>
    <source>
        <strain evidence="2 3">DSM 5896</strain>
    </source>
</reference>
<proteinExistence type="predicted"/>
<dbReference type="Proteomes" id="UP001237448">
    <property type="component" value="Unassembled WGS sequence"/>
</dbReference>
<keyword evidence="1" id="KW-0472">Membrane</keyword>
<feature type="transmembrane region" description="Helical" evidence="1">
    <location>
        <begin position="55"/>
        <end position="78"/>
    </location>
</feature>
<evidence type="ECO:0000313" key="2">
    <source>
        <dbReference type="EMBL" id="MDQ0393659.1"/>
    </source>
</evidence>
<accession>A0ABU0FHQ3</accession>